<organism evidence="1 2">
    <name type="scientific">Amphibacillus xylanus (strain ATCC 51415 / DSM 6626 / JCM 7361 / LMG 17667 / NBRC 15112 / Ep01)</name>
    <dbReference type="NCBI Taxonomy" id="698758"/>
    <lineage>
        <taxon>Bacteria</taxon>
        <taxon>Bacillati</taxon>
        <taxon>Bacillota</taxon>
        <taxon>Bacilli</taxon>
        <taxon>Bacillales</taxon>
        <taxon>Bacillaceae</taxon>
        <taxon>Amphibacillus</taxon>
    </lineage>
</organism>
<reference evidence="1 2" key="1">
    <citation type="submission" date="2011-01" db="EMBL/GenBank/DDBJ databases">
        <title>Whole genome sequence of Amphibacillus xylinus NBRC 15112.</title>
        <authorList>
            <person name="Nakazawa H."/>
            <person name="Katano Y."/>
            <person name="Nakamura S."/>
            <person name="Sasagawa M."/>
            <person name="Fukada J."/>
            <person name="Arai T."/>
            <person name="Sasakura N."/>
            <person name="Mochizuki D."/>
            <person name="Hosoyama A."/>
            <person name="Harada K."/>
            <person name="Horikawa H."/>
            <person name="Kato Y."/>
            <person name="Harada T."/>
            <person name="Sasaki K."/>
            <person name="Sekiguchi M."/>
            <person name="Hodoyama M."/>
            <person name="Nishiko R."/>
            <person name="Narita H."/>
            <person name="Hanamaki A."/>
            <person name="Hata C."/>
            <person name="Konno Y."/>
            <person name="Niimura Y."/>
            <person name="Yamazaki S."/>
            <person name="Fujita N."/>
        </authorList>
    </citation>
    <scope>NUCLEOTIDE SEQUENCE [LARGE SCALE GENOMIC DNA]</scope>
    <source>
        <strain evidence="2">ATCC 51415 / DSM 6626 / JCM 7361 / LMG 17667 / NBRC 15112 / Ep01</strain>
    </source>
</reference>
<gene>
    <name evidence="1" type="ordered locus">AXY_03920</name>
</gene>
<dbReference type="STRING" id="698758.AXY_03920"/>
<dbReference type="Proteomes" id="UP000006294">
    <property type="component" value="Chromosome"/>
</dbReference>
<evidence type="ECO:0000313" key="2">
    <source>
        <dbReference type="Proteomes" id="UP000006294"/>
    </source>
</evidence>
<protein>
    <submittedName>
        <fullName evidence="1">Uncharacterized protein</fullName>
    </submittedName>
</protein>
<accession>K0IVU0</accession>
<proteinExistence type="predicted"/>
<dbReference type="KEGG" id="axl:AXY_03920"/>
<dbReference type="HOGENOM" id="CLU_2630316_0_0_9"/>
<dbReference type="AlphaFoldDB" id="K0IVU0"/>
<sequence>MTDKVTIDKIVTLLNLAPLYILGDKDREFLPGIRKIPDYRGRISGDYSASVFIDRGFCFGLMNVFLKFLARRRSWQE</sequence>
<name>K0IVU0_AMPXN</name>
<dbReference type="EMBL" id="AP012050">
    <property type="protein sequence ID" value="BAM46524.1"/>
    <property type="molecule type" value="Genomic_DNA"/>
</dbReference>
<keyword evidence="2" id="KW-1185">Reference proteome</keyword>
<evidence type="ECO:0000313" key="1">
    <source>
        <dbReference type="EMBL" id="BAM46524.1"/>
    </source>
</evidence>